<dbReference type="Proteomes" id="UP001470230">
    <property type="component" value="Unassembled WGS sequence"/>
</dbReference>
<reference evidence="1 2" key="1">
    <citation type="submission" date="2024-04" db="EMBL/GenBank/DDBJ databases">
        <title>Tritrichomonas musculus Genome.</title>
        <authorList>
            <person name="Alves-Ferreira E."/>
            <person name="Grigg M."/>
            <person name="Lorenzi H."/>
            <person name="Galac M."/>
        </authorList>
    </citation>
    <scope>NUCLEOTIDE SEQUENCE [LARGE SCALE GENOMIC DNA]</scope>
    <source>
        <strain evidence="1 2">EAF2021</strain>
    </source>
</reference>
<gene>
    <name evidence="1" type="ORF">M9Y10_013652</name>
</gene>
<protein>
    <submittedName>
        <fullName evidence="1">Uncharacterized protein</fullName>
    </submittedName>
</protein>
<accession>A0ABR2KXX8</accession>
<keyword evidence="2" id="KW-1185">Reference proteome</keyword>
<dbReference type="EMBL" id="JAPFFF010000002">
    <property type="protein sequence ID" value="KAK8895767.1"/>
    <property type="molecule type" value="Genomic_DNA"/>
</dbReference>
<proteinExistence type="predicted"/>
<sequence length="117" mass="13571">MQGTHNQDRSSYLEMFRDSGIVDNIEQLNRIDQQEFDQLVSVLGSTDVYSPPADVQNDQFEMLDVPKLGIDERIKRMRIKPDQKVPVKDYMEQGSNAFEDCLLWYATNEKTKISNPL</sequence>
<comment type="caution">
    <text evidence="1">The sequence shown here is derived from an EMBL/GenBank/DDBJ whole genome shotgun (WGS) entry which is preliminary data.</text>
</comment>
<evidence type="ECO:0000313" key="1">
    <source>
        <dbReference type="EMBL" id="KAK8895767.1"/>
    </source>
</evidence>
<name>A0ABR2KXX8_9EUKA</name>
<evidence type="ECO:0000313" key="2">
    <source>
        <dbReference type="Proteomes" id="UP001470230"/>
    </source>
</evidence>
<organism evidence="1 2">
    <name type="scientific">Tritrichomonas musculus</name>
    <dbReference type="NCBI Taxonomy" id="1915356"/>
    <lineage>
        <taxon>Eukaryota</taxon>
        <taxon>Metamonada</taxon>
        <taxon>Parabasalia</taxon>
        <taxon>Tritrichomonadida</taxon>
        <taxon>Tritrichomonadidae</taxon>
        <taxon>Tritrichomonas</taxon>
    </lineage>
</organism>